<evidence type="ECO:0000256" key="3">
    <source>
        <dbReference type="ARBA" id="ARBA00022679"/>
    </source>
</evidence>
<dbReference type="InterPro" id="IPR005490">
    <property type="entry name" value="LD_TPept_cat_dom"/>
</dbReference>
<accession>A0A1I6D1F4</accession>
<dbReference type="GO" id="GO:0018104">
    <property type="term" value="P:peptidoglycan-protein cross-linking"/>
    <property type="evidence" value="ECO:0007669"/>
    <property type="project" value="TreeGrafter"/>
</dbReference>
<dbReference type="Pfam" id="PF03734">
    <property type="entry name" value="YkuD"/>
    <property type="match status" value="1"/>
</dbReference>
<evidence type="ECO:0000259" key="10">
    <source>
        <dbReference type="PROSITE" id="PS52029"/>
    </source>
</evidence>
<keyword evidence="7 8" id="KW-0961">Cell wall biogenesis/degradation</keyword>
<dbReference type="AlphaFoldDB" id="A0A1I6D1F4"/>
<evidence type="ECO:0000256" key="7">
    <source>
        <dbReference type="ARBA" id="ARBA00023316"/>
    </source>
</evidence>
<protein>
    <submittedName>
        <fullName evidence="11">Copper amine oxidase N-terminal domain-containing protein</fullName>
    </submittedName>
</protein>
<dbReference type="RefSeq" id="WP_092482058.1">
    <property type="nucleotide sequence ID" value="NZ_FOYM01000004.1"/>
</dbReference>
<dbReference type="InterPro" id="IPR050979">
    <property type="entry name" value="LD-transpeptidase"/>
</dbReference>
<keyword evidence="12" id="KW-1185">Reference proteome</keyword>
<dbReference type="SUPFAM" id="SSF55383">
    <property type="entry name" value="Copper amine oxidase, domain N"/>
    <property type="match status" value="1"/>
</dbReference>
<evidence type="ECO:0000256" key="1">
    <source>
        <dbReference type="ARBA" id="ARBA00004752"/>
    </source>
</evidence>
<gene>
    <name evidence="11" type="ORF">SAMN05660706_10448</name>
</gene>
<dbReference type="SUPFAM" id="SSF141523">
    <property type="entry name" value="L,D-transpeptidase catalytic domain-like"/>
    <property type="match status" value="1"/>
</dbReference>
<dbReference type="PANTHER" id="PTHR30582">
    <property type="entry name" value="L,D-TRANSPEPTIDASE"/>
    <property type="match status" value="1"/>
</dbReference>
<dbReference type="Proteomes" id="UP000199584">
    <property type="component" value="Unassembled WGS sequence"/>
</dbReference>
<feature type="chain" id="PRO_5011613302" evidence="9">
    <location>
        <begin position="25"/>
        <end position="281"/>
    </location>
</feature>
<feature type="active site" description="Nucleophile" evidence="8">
    <location>
        <position position="124"/>
    </location>
</feature>
<evidence type="ECO:0000256" key="2">
    <source>
        <dbReference type="ARBA" id="ARBA00005992"/>
    </source>
</evidence>
<evidence type="ECO:0000256" key="5">
    <source>
        <dbReference type="ARBA" id="ARBA00022960"/>
    </source>
</evidence>
<dbReference type="InterPro" id="IPR036582">
    <property type="entry name" value="Mao_N_sf"/>
</dbReference>
<dbReference type="GO" id="GO:0016740">
    <property type="term" value="F:transferase activity"/>
    <property type="evidence" value="ECO:0007669"/>
    <property type="project" value="UniProtKB-KW"/>
</dbReference>
<dbReference type="Pfam" id="PF07833">
    <property type="entry name" value="Cu_amine_oxidN1"/>
    <property type="match status" value="1"/>
</dbReference>
<evidence type="ECO:0000256" key="8">
    <source>
        <dbReference type="PROSITE-ProRule" id="PRU01373"/>
    </source>
</evidence>
<proteinExistence type="inferred from homology"/>
<reference evidence="12" key="1">
    <citation type="submission" date="2016-10" db="EMBL/GenBank/DDBJ databases">
        <authorList>
            <person name="Varghese N."/>
            <person name="Submissions S."/>
        </authorList>
    </citation>
    <scope>NUCLEOTIDE SEQUENCE [LARGE SCALE GENOMIC DNA]</scope>
    <source>
        <strain evidence="12">DSM 3669</strain>
    </source>
</reference>
<sequence>MGKRLAVLLLTVLISVTLAGPAFAGVQIVIDKSTNRLQYWKDGILVKSFPIATGRDPSYTPEGLFKIVVKVVNPYYARKNIPGGSQQNPLGCRWLGLSIGGGGIYGIHGTNNPASIGTYASAGCIRMHNRDVIWLYDHTPLGTPVKIIRSHGVPEPRPKPQSVTIVVNGNKIPATIPVAPAGDGTPLLPLRTVFNALGYTLAWDGAASTIQVSKPGVNISIACVTGKVKVGPIEFTAKELTMVNGTTYAPGSLWQKALPSLQVLWNPQQRTVTFTSQPAAG</sequence>
<evidence type="ECO:0000313" key="12">
    <source>
        <dbReference type="Proteomes" id="UP000199584"/>
    </source>
</evidence>
<dbReference type="Gene3D" id="3.30.457.10">
    <property type="entry name" value="Copper amine oxidase-like, N-terminal domain"/>
    <property type="match status" value="1"/>
</dbReference>
<dbReference type="GO" id="GO:0008360">
    <property type="term" value="P:regulation of cell shape"/>
    <property type="evidence" value="ECO:0007669"/>
    <property type="project" value="UniProtKB-UniRule"/>
</dbReference>
<dbReference type="EMBL" id="FOYM01000004">
    <property type="protein sequence ID" value="SFQ99210.1"/>
    <property type="molecule type" value="Genomic_DNA"/>
</dbReference>
<evidence type="ECO:0000256" key="4">
    <source>
        <dbReference type="ARBA" id="ARBA00022801"/>
    </source>
</evidence>
<dbReference type="InterPro" id="IPR012854">
    <property type="entry name" value="Cu_amine_oxidase-like_N"/>
</dbReference>
<dbReference type="FunFam" id="2.40.440.10:FF:000003">
    <property type="entry name" value="L,D-transpeptidase YciB"/>
    <property type="match status" value="1"/>
</dbReference>
<evidence type="ECO:0000256" key="6">
    <source>
        <dbReference type="ARBA" id="ARBA00022984"/>
    </source>
</evidence>
<dbReference type="GO" id="GO:0005576">
    <property type="term" value="C:extracellular region"/>
    <property type="evidence" value="ECO:0007669"/>
    <property type="project" value="TreeGrafter"/>
</dbReference>
<keyword evidence="5 8" id="KW-0133">Cell shape</keyword>
<evidence type="ECO:0000313" key="11">
    <source>
        <dbReference type="EMBL" id="SFQ99210.1"/>
    </source>
</evidence>
<dbReference type="OrthoDB" id="9787225at2"/>
<organism evidence="11 12">
    <name type="scientific">Desulfoscipio geothermicus DSM 3669</name>
    <dbReference type="NCBI Taxonomy" id="1121426"/>
    <lineage>
        <taxon>Bacteria</taxon>
        <taxon>Bacillati</taxon>
        <taxon>Bacillota</taxon>
        <taxon>Clostridia</taxon>
        <taxon>Eubacteriales</taxon>
        <taxon>Desulfallaceae</taxon>
        <taxon>Desulfoscipio</taxon>
    </lineage>
</organism>
<dbReference type="PANTHER" id="PTHR30582:SF4">
    <property type="entry name" value="L,D-TRANSPEPTIDASE YQJB-RELATED"/>
    <property type="match status" value="1"/>
</dbReference>
<keyword evidence="3" id="KW-0808">Transferase</keyword>
<dbReference type="UniPathway" id="UPA00219"/>
<dbReference type="PROSITE" id="PS52029">
    <property type="entry name" value="LD_TPASE"/>
    <property type="match status" value="1"/>
</dbReference>
<dbReference type="STRING" id="39060.SAMN05660706_10448"/>
<feature type="signal peptide" evidence="9">
    <location>
        <begin position="1"/>
        <end position="24"/>
    </location>
</feature>
<feature type="active site" description="Proton donor/acceptor" evidence="8">
    <location>
        <position position="108"/>
    </location>
</feature>
<comment type="pathway">
    <text evidence="1 8">Cell wall biogenesis; peptidoglycan biosynthesis.</text>
</comment>
<dbReference type="GO" id="GO:0071972">
    <property type="term" value="F:peptidoglycan L,D-transpeptidase activity"/>
    <property type="evidence" value="ECO:0007669"/>
    <property type="project" value="TreeGrafter"/>
</dbReference>
<dbReference type="GO" id="GO:0071555">
    <property type="term" value="P:cell wall organization"/>
    <property type="evidence" value="ECO:0007669"/>
    <property type="project" value="UniProtKB-UniRule"/>
</dbReference>
<keyword evidence="9" id="KW-0732">Signal</keyword>
<keyword evidence="4" id="KW-0378">Hydrolase</keyword>
<name>A0A1I6D1F4_9FIRM</name>
<keyword evidence="6 8" id="KW-0573">Peptidoglycan synthesis</keyword>
<dbReference type="CDD" id="cd16913">
    <property type="entry name" value="YkuD_like"/>
    <property type="match status" value="1"/>
</dbReference>
<comment type="similarity">
    <text evidence="2">Belongs to the YkuD family.</text>
</comment>
<dbReference type="InterPro" id="IPR038063">
    <property type="entry name" value="Transpep_catalytic_dom"/>
</dbReference>
<dbReference type="Gene3D" id="2.40.440.10">
    <property type="entry name" value="L,D-transpeptidase catalytic domain-like"/>
    <property type="match status" value="1"/>
</dbReference>
<evidence type="ECO:0000256" key="9">
    <source>
        <dbReference type="SAM" id="SignalP"/>
    </source>
</evidence>
<feature type="domain" description="L,D-TPase catalytic" evidence="10">
    <location>
        <begin position="26"/>
        <end position="148"/>
    </location>
</feature>